<feature type="compositionally biased region" description="Acidic residues" evidence="1">
    <location>
        <begin position="13"/>
        <end position="33"/>
    </location>
</feature>
<organism evidence="2 3">
    <name type="scientific">Scytalidium lignicola</name>
    <name type="common">Hyphomycete</name>
    <dbReference type="NCBI Taxonomy" id="5539"/>
    <lineage>
        <taxon>Eukaryota</taxon>
        <taxon>Fungi</taxon>
        <taxon>Dikarya</taxon>
        <taxon>Ascomycota</taxon>
        <taxon>Pezizomycotina</taxon>
        <taxon>Leotiomycetes</taxon>
        <taxon>Leotiomycetes incertae sedis</taxon>
        <taxon>Scytalidium</taxon>
    </lineage>
</organism>
<protein>
    <recommendedName>
        <fullName evidence="4">Methyltransferase domain-containing protein</fullName>
    </recommendedName>
</protein>
<evidence type="ECO:0000313" key="2">
    <source>
        <dbReference type="EMBL" id="RFU29580.1"/>
    </source>
</evidence>
<dbReference type="InterPro" id="IPR029063">
    <property type="entry name" value="SAM-dependent_MTases_sf"/>
</dbReference>
<dbReference type="EMBL" id="NCSJ02000124">
    <property type="protein sequence ID" value="RFU29580.1"/>
    <property type="molecule type" value="Genomic_DNA"/>
</dbReference>
<dbReference type="Gene3D" id="3.40.50.150">
    <property type="entry name" value="Vaccinia Virus protein VP39"/>
    <property type="match status" value="1"/>
</dbReference>
<keyword evidence="3" id="KW-1185">Reference proteome</keyword>
<dbReference type="PANTHER" id="PTHR43591:SF31">
    <property type="entry name" value="LAEA-LIKE, PUTATIVE (AFU_ORTHOLOGUE AFUA_8G01930)-RELATED"/>
    <property type="match status" value="1"/>
</dbReference>
<proteinExistence type="predicted"/>
<gene>
    <name evidence="2" type="ORF">B7463_g6764</name>
</gene>
<reference evidence="2 3" key="1">
    <citation type="submission" date="2018-05" db="EMBL/GenBank/DDBJ databases">
        <title>Draft genome sequence of Scytalidium lignicola DSM 105466, a ubiquitous saprotrophic fungus.</title>
        <authorList>
            <person name="Buettner E."/>
            <person name="Gebauer A.M."/>
            <person name="Hofrichter M."/>
            <person name="Liers C."/>
            <person name="Kellner H."/>
        </authorList>
    </citation>
    <scope>NUCLEOTIDE SEQUENCE [LARGE SCALE GENOMIC DNA]</scope>
    <source>
        <strain evidence="2 3">DSM 105466</strain>
    </source>
</reference>
<dbReference type="Pfam" id="PF13489">
    <property type="entry name" value="Methyltransf_23"/>
    <property type="match status" value="1"/>
</dbReference>
<dbReference type="OMA" id="NHNIAGE"/>
<dbReference type="OrthoDB" id="2013972at2759"/>
<dbReference type="AlphaFoldDB" id="A0A3E2H875"/>
<comment type="caution">
    <text evidence="2">The sequence shown here is derived from an EMBL/GenBank/DDBJ whole genome shotgun (WGS) entry which is preliminary data.</text>
</comment>
<dbReference type="PANTHER" id="PTHR43591">
    <property type="entry name" value="METHYLTRANSFERASE"/>
    <property type="match status" value="1"/>
</dbReference>
<dbReference type="STRING" id="5539.A0A3E2H875"/>
<dbReference type="GO" id="GO:0008168">
    <property type="term" value="F:methyltransferase activity"/>
    <property type="evidence" value="ECO:0007669"/>
    <property type="project" value="TreeGrafter"/>
</dbReference>
<name>A0A3E2H875_SCYLI</name>
<evidence type="ECO:0008006" key="4">
    <source>
        <dbReference type="Google" id="ProtNLM"/>
    </source>
</evidence>
<evidence type="ECO:0000313" key="3">
    <source>
        <dbReference type="Proteomes" id="UP000258309"/>
    </source>
</evidence>
<accession>A0A3E2H875</accession>
<feature type="non-terminal residue" evidence="2">
    <location>
        <position position="339"/>
    </location>
</feature>
<feature type="non-terminal residue" evidence="2">
    <location>
        <position position="1"/>
    </location>
</feature>
<evidence type="ECO:0000256" key="1">
    <source>
        <dbReference type="SAM" id="MobiDB-lite"/>
    </source>
</evidence>
<dbReference type="SUPFAM" id="SSF53335">
    <property type="entry name" value="S-adenosyl-L-methionine-dependent methyltransferases"/>
    <property type="match status" value="1"/>
</dbReference>
<sequence length="339" mass="38476">MSHPLSESGPDSGEVEADIAAEEDDFEQNDDDSALGSDAASSSASIDSSIMKYRVENGRTYHAFKDGTYVLPNDEPENQRLDLQHHLFLLTLHGRLFTCTPPDTKFNHVLDVGCGTGIWAIDFADEHPEANVIGVDLSPIQPYFIPPNCTFYVDDIEDDWTWSTPFDFIHARMMTGGIADWEKFIKQSYDNLSPGGRIEMADIVFPVLCIDNSMPADSALRKWSDYMLEASTKLERPLNSAKQGKRLLRERGFVDVKEEKFIWPMNRWPKDKALKALGQWAFEDICVGIQGLSLRLFTHGLNWTPAQLEVFLVSVRKEMRDPKIHAYWHVYCVSGRKPI</sequence>
<dbReference type="CDD" id="cd02440">
    <property type="entry name" value="AdoMet_MTases"/>
    <property type="match status" value="1"/>
</dbReference>
<feature type="region of interest" description="Disordered" evidence="1">
    <location>
        <begin position="1"/>
        <end position="41"/>
    </location>
</feature>
<dbReference type="Proteomes" id="UP000258309">
    <property type="component" value="Unassembled WGS sequence"/>
</dbReference>